<dbReference type="InterPro" id="IPR035093">
    <property type="entry name" value="RelE/ParE_toxin_dom_sf"/>
</dbReference>
<accession>A0A4Y8R4A2</accession>
<evidence type="ECO:0000313" key="2">
    <source>
        <dbReference type="Proteomes" id="UP000298003"/>
    </source>
</evidence>
<sequence length="103" mass="11295">MQVAYDNESLKRLCTDEKEMKKKRADIAAKLPLRIKALEAAPNVGALPDQDPGGHWHQLTGDRAGTWSGRVSRNHRIIVRPEGDEPGPDSVTVTVIAAGVDYH</sequence>
<dbReference type="Proteomes" id="UP000298003">
    <property type="component" value="Unassembled WGS sequence"/>
</dbReference>
<dbReference type="EMBL" id="SOZH01000004">
    <property type="protein sequence ID" value="TFF12885.1"/>
    <property type="molecule type" value="Genomic_DNA"/>
</dbReference>
<gene>
    <name evidence="1" type="ORF">E1O70_05985</name>
</gene>
<dbReference type="InterPro" id="IPR007711">
    <property type="entry name" value="HigB-1"/>
</dbReference>
<name>A0A4Y8R4A2_9MICO</name>
<organism evidence="1 2">
    <name type="scientific">Cellulosimicrobium funkei</name>
    <dbReference type="NCBI Taxonomy" id="264251"/>
    <lineage>
        <taxon>Bacteria</taxon>
        <taxon>Bacillati</taxon>
        <taxon>Actinomycetota</taxon>
        <taxon>Actinomycetes</taxon>
        <taxon>Micrococcales</taxon>
        <taxon>Promicromonosporaceae</taxon>
        <taxon>Cellulosimicrobium</taxon>
    </lineage>
</organism>
<proteinExistence type="predicted"/>
<dbReference type="Pfam" id="PF05015">
    <property type="entry name" value="HigB-like_toxin"/>
    <property type="match status" value="1"/>
</dbReference>
<protein>
    <submittedName>
        <fullName evidence="1">Plasmid maintenance system killer protein</fullName>
    </submittedName>
</protein>
<keyword evidence="2" id="KW-1185">Reference proteome</keyword>
<reference evidence="1 2" key="1">
    <citation type="submission" date="2019-03" db="EMBL/GenBank/DDBJ databases">
        <title>Cellulosimicrobium funkei JCM14302 Assembly.</title>
        <authorList>
            <person name="Dou T."/>
        </authorList>
    </citation>
    <scope>NUCLEOTIDE SEQUENCE [LARGE SCALE GENOMIC DNA]</scope>
    <source>
        <strain evidence="1 2">JCM 14302</strain>
    </source>
</reference>
<evidence type="ECO:0000313" key="1">
    <source>
        <dbReference type="EMBL" id="TFF12885.1"/>
    </source>
</evidence>
<dbReference type="Gene3D" id="3.30.2310.20">
    <property type="entry name" value="RelE-like"/>
    <property type="match status" value="1"/>
</dbReference>
<comment type="caution">
    <text evidence="1">The sequence shown here is derived from an EMBL/GenBank/DDBJ whole genome shotgun (WGS) entry which is preliminary data.</text>
</comment>
<dbReference type="AlphaFoldDB" id="A0A4Y8R4A2"/>
<dbReference type="SUPFAM" id="SSF143011">
    <property type="entry name" value="RelE-like"/>
    <property type="match status" value="1"/>
</dbReference>